<comment type="subcellular location">
    <subcellularLocation>
        <location evidence="1 5 6">Nucleus</location>
    </subcellularLocation>
</comment>
<dbReference type="PROSITE" id="PS00027">
    <property type="entry name" value="HOMEOBOX_1"/>
    <property type="match status" value="1"/>
</dbReference>
<keyword evidence="3 5" id="KW-0371">Homeobox</keyword>
<protein>
    <submittedName>
        <fullName evidence="9">Homeobox protein yox1</fullName>
    </submittedName>
</protein>
<feature type="compositionally biased region" description="Polar residues" evidence="7">
    <location>
        <begin position="510"/>
        <end position="519"/>
    </location>
</feature>
<organism evidence="9 10">
    <name type="scientific">Exophiala dermatitidis</name>
    <name type="common">Black yeast-like fungus</name>
    <name type="synonym">Wangiella dermatitidis</name>
    <dbReference type="NCBI Taxonomy" id="5970"/>
    <lineage>
        <taxon>Eukaryota</taxon>
        <taxon>Fungi</taxon>
        <taxon>Dikarya</taxon>
        <taxon>Ascomycota</taxon>
        <taxon>Pezizomycotina</taxon>
        <taxon>Eurotiomycetes</taxon>
        <taxon>Chaetothyriomycetidae</taxon>
        <taxon>Chaetothyriales</taxon>
        <taxon>Herpotrichiellaceae</taxon>
        <taxon>Exophiala</taxon>
    </lineage>
</organism>
<dbReference type="PANTHER" id="PTHR24323">
    <property type="entry name" value="CEH-10 HOMEODOMAIN-CONTAINING HOMOLOG"/>
    <property type="match status" value="1"/>
</dbReference>
<dbReference type="InterPro" id="IPR017970">
    <property type="entry name" value="Homeobox_CS"/>
</dbReference>
<dbReference type="PROSITE" id="PS50071">
    <property type="entry name" value="HOMEOBOX_2"/>
    <property type="match status" value="1"/>
</dbReference>
<dbReference type="GO" id="GO:0000976">
    <property type="term" value="F:transcription cis-regulatory region binding"/>
    <property type="evidence" value="ECO:0007669"/>
    <property type="project" value="TreeGrafter"/>
</dbReference>
<evidence type="ECO:0000256" key="2">
    <source>
        <dbReference type="ARBA" id="ARBA00023125"/>
    </source>
</evidence>
<feature type="compositionally biased region" description="Pro residues" evidence="7">
    <location>
        <begin position="295"/>
        <end position="308"/>
    </location>
</feature>
<reference evidence="9" key="1">
    <citation type="submission" date="2023-01" db="EMBL/GenBank/DDBJ databases">
        <title>Exophiala dermititidis isolated from Cystic Fibrosis Patient.</title>
        <authorList>
            <person name="Kurbessoian T."/>
            <person name="Crocker A."/>
            <person name="Murante D."/>
            <person name="Hogan D.A."/>
            <person name="Stajich J.E."/>
        </authorList>
    </citation>
    <scope>NUCLEOTIDE SEQUENCE</scope>
    <source>
        <strain evidence="9">Ex8</strain>
    </source>
</reference>
<feature type="DNA-binding region" description="Homeobox" evidence="5">
    <location>
        <begin position="44"/>
        <end position="103"/>
    </location>
</feature>
<evidence type="ECO:0000313" key="10">
    <source>
        <dbReference type="Proteomes" id="UP001161757"/>
    </source>
</evidence>
<dbReference type="EMBL" id="JAJGCB010000003">
    <property type="protein sequence ID" value="KAJ8993679.1"/>
    <property type="molecule type" value="Genomic_DNA"/>
</dbReference>
<dbReference type="AlphaFoldDB" id="A0AAN6EZC7"/>
<dbReference type="PANTHER" id="PTHR24323:SF7">
    <property type="entry name" value="HOMEOBOX DOMAIN-CONTAINING PROTEIN"/>
    <property type="match status" value="1"/>
</dbReference>
<evidence type="ECO:0000256" key="1">
    <source>
        <dbReference type="ARBA" id="ARBA00004123"/>
    </source>
</evidence>
<evidence type="ECO:0000256" key="6">
    <source>
        <dbReference type="RuleBase" id="RU000682"/>
    </source>
</evidence>
<proteinExistence type="predicted"/>
<feature type="domain" description="Homeobox" evidence="8">
    <location>
        <begin position="42"/>
        <end position="102"/>
    </location>
</feature>
<evidence type="ECO:0000256" key="7">
    <source>
        <dbReference type="SAM" id="MobiDB-lite"/>
    </source>
</evidence>
<evidence type="ECO:0000256" key="5">
    <source>
        <dbReference type="PROSITE-ProRule" id="PRU00108"/>
    </source>
</evidence>
<sequence length="544" mass="58374">MEDKDSSQDAAKPAVHHSPKPQYAFQVHDRSMAPTASSTSNGVIKAKRRRTSPQDHAILEAAYQKNSKPDKAERALIVSQVELGEKEVQIWFQNRRQNDRRRSKPLQPHELVAHIRNSTSSPLPPQVTSSPGSGNTNTSSPIPSVAPNSFLAPPETIDRPASRASSIHDLLNPTSSGETTGSQAAVTQSTQQTSAQCTPPSSLESSVASIARKATPPIVDAPVLEGIEKAAESGSEHGSARKRDHDEMLGEKASEQVDSQPSARVKEPLRRTSSMVRLSMTVDGAVKIRTDNEPTPSPEKPRALPPHPASLQNKVKAPMFRSKSAVNSLDASSEAGGKTQFRGVGAGFGRSRDARTWEFYCDSNSNDALSTQAEAETAGSALSAINLIRTNSFKSRSPALSPSVSKANKRLTPSGKGGKPKISRAKSSLGRLQGSENAVKSSKGEAKRSGRDRADSGDSDKENWAPGTQLSEHPLRRTQPSTNQRPILQENEDMTFPDASSSRKLRDSKANLNNNSASPTKVKAKGEELDCVQGLLSLSQGAWK</sequence>
<evidence type="ECO:0000259" key="8">
    <source>
        <dbReference type="PROSITE" id="PS50071"/>
    </source>
</evidence>
<name>A0AAN6EZC7_EXODE</name>
<dbReference type="InterPro" id="IPR001356">
    <property type="entry name" value="HD"/>
</dbReference>
<dbReference type="SMART" id="SM00389">
    <property type="entry name" value="HOX"/>
    <property type="match status" value="1"/>
</dbReference>
<evidence type="ECO:0000313" key="9">
    <source>
        <dbReference type="EMBL" id="KAJ8993679.1"/>
    </source>
</evidence>
<feature type="region of interest" description="Disordered" evidence="7">
    <location>
        <begin position="1"/>
        <end position="55"/>
    </location>
</feature>
<feature type="compositionally biased region" description="Basic and acidic residues" evidence="7">
    <location>
        <begin position="442"/>
        <end position="463"/>
    </location>
</feature>
<dbReference type="GO" id="GO:0000981">
    <property type="term" value="F:DNA-binding transcription factor activity, RNA polymerase II-specific"/>
    <property type="evidence" value="ECO:0007669"/>
    <property type="project" value="InterPro"/>
</dbReference>
<feature type="compositionally biased region" description="Low complexity" evidence="7">
    <location>
        <begin position="128"/>
        <end position="141"/>
    </location>
</feature>
<dbReference type="Proteomes" id="UP001161757">
    <property type="component" value="Unassembled WGS sequence"/>
</dbReference>
<comment type="caution">
    <text evidence="9">The sequence shown here is derived from an EMBL/GenBank/DDBJ whole genome shotgun (WGS) entry which is preliminary data.</text>
</comment>
<feature type="compositionally biased region" description="Low complexity" evidence="7">
    <location>
        <begin position="179"/>
        <end position="202"/>
    </location>
</feature>
<feature type="region of interest" description="Disordered" evidence="7">
    <location>
        <begin position="390"/>
        <end position="524"/>
    </location>
</feature>
<feature type="compositionally biased region" description="Polar residues" evidence="7">
    <location>
        <begin position="390"/>
        <end position="406"/>
    </location>
</feature>
<evidence type="ECO:0000256" key="3">
    <source>
        <dbReference type="ARBA" id="ARBA00023155"/>
    </source>
</evidence>
<dbReference type="CDD" id="cd00086">
    <property type="entry name" value="homeodomain"/>
    <property type="match status" value="1"/>
</dbReference>
<feature type="region of interest" description="Disordered" evidence="7">
    <location>
        <begin position="93"/>
        <end position="348"/>
    </location>
</feature>
<dbReference type="Pfam" id="PF00046">
    <property type="entry name" value="Homeodomain"/>
    <property type="match status" value="1"/>
</dbReference>
<keyword evidence="4 5" id="KW-0539">Nucleus</keyword>
<gene>
    <name evidence="9" type="primary">YOX1</name>
    <name evidence="9" type="ORF">HRR80_002186</name>
</gene>
<feature type="compositionally biased region" description="Basic and acidic residues" evidence="7">
    <location>
        <begin position="226"/>
        <end position="255"/>
    </location>
</feature>
<keyword evidence="2 5" id="KW-0238">DNA-binding</keyword>
<dbReference type="Gene3D" id="1.10.10.60">
    <property type="entry name" value="Homeodomain-like"/>
    <property type="match status" value="1"/>
</dbReference>
<dbReference type="InterPro" id="IPR051775">
    <property type="entry name" value="Homeobox_domain"/>
</dbReference>
<accession>A0AAN6EZC7</accession>
<dbReference type="GO" id="GO:0005634">
    <property type="term" value="C:nucleus"/>
    <property type="evidence" value="ECO:0007669"/>
    <property type="project" value="UniProtKB-SubCell"/>
</dbReference>
<dbReference type="SUPFAM" id="SSF46689">
    <property type="entry name" value="Homeodomain-like"/>
    <property type="match status" value="1"/>
</dbReference>
<dbReference type="InterPro" id="IPR009057">
    <property type="entry name" value="Homeodomain-like_sf"/>
</dbReference>
<evidence type="ECO:0000256" key="4">
    <source>
        <dbReference type="ARBA" id="ARBA00023242"/>
    </source>
</evidence>